<evidence type="ECO:0000256" key="1">
    <source>
        <dbReference type="SAM" id="MobiDB-lite"/>
    </source>
</evidence>
<dbReference type="AlphaFoldDB" id="A0A081BE78"/>
<evidence type="ECO:0000313" key="2">
    <source>
        <dbReference type="EMBL" id="GAK46346.1"/>
    </source>
</evidence>
<protein>
    <submittedName>
        <fullName evidence="2">Uncharacterized protein</fullName>
    </submittedName>
</protein>
<feature type="region of interest" description="Disordered" evidence="1">
    <location>
        <begin position="1"/>
        <end position="21"/>
    </location>
</feature>
<gene>
    <name evidence="2" type="ORF">M2A_2845</name>
</gene>
<dbReference type="STRING" id="1333998.M2A_2845"/>
<keyword evidence="3" id="KW-1185">Reference proteome</keyword>
<dbReference type="EMBL" id="BBIO01000017">
    <property type="protein sequence ID" value="GAK46346.1"/>
    <property type="molecule type" value="Genomic_DNA"/>
</dbReference>
<accession>A0A081BE78</accession>
<dbReference type="Proteomes" id="UP000028702">
    <property type="component" value="Unassembled WGS sequence"/>
</dbReference>
<name>A0A081BE78_9HYPH</name>
<organism evidence="2 3">
    <name type="scientific">Tepidicaulis marinus</name>
    <dbReference type="NCBI Taxonomy" id="1333998"/>
    <lineage>
        <taxon>Bacteria</taxon>
        <taxon>Pseudomonadati</taxon>
        <taxon>Pseudomonadota</taxon>
        <taxon>Alphaproteobacteria</taxon>
        <taxon>Hyphomicrobiales</taxon>
        <taxon>Parvibaculaceae</taxon>
        <taxon>Tepidicaulis</taxon>
    </lineage>
</organism>
<evidence type="ECO:0000313" key="3">
    <source>
        <dbReference type="Proteomes" id="UP000028702"/>
    </source>
</evidence>
<sequence>MLGVIGSVPRETASDAPASCENDNPFTAMPFTVYIGETIMSVLGGDGFGILLANSSVGAGV</sequence>
<reference evidence="2 3" key="1">
    <citation type="submission" date="2014-07" db="EMBL/GenBank/DDBJ databases">
        <title>Tepidicaulis marinum gen. nov., sp. nov., a novel marine bacterium denitrifying nitrate to nitrous oxide strictly under microaerobic conditions.</title>
        <authorList>
            <person name="Takeuchi M."/>
            <person name="Yamagishi T."/>
            <person name="Kamagata Y."/>
            <person name="Oshima K."/>
            <person name="Hattori M."/>
            <person name="Katayama T."/>
            <person name="Hanada S."/>
            <person name="Tamaki H."/>
            <person name="Marumo K."/>
            <person name="Maeda H."/>
            <person name="Nedachi M."/>
            <person name="Iwasaki W."/>
            <person name="Suwa Y."/>
            <person name="Sakata S."/>
        </authorList>
    </citation>
    <scope>NUCLEOTIDE SEQUENCE [LARGE SCALE GENOMIC DNA]</scope>
    <source>
        <strain evidence="2 3">MA2</strain>
    </source>
</reference>
<proteinExistence type="predicted"/>
<comment type="caution">
    <text evidence="2">The sequence shown here is derived from an EMBL/GenBank/DDBJ whole genome shotgun (WGS) entry which is preliminary data.</text>
</comment>